<feature type="signal peptide" evidence="2">
    <location>
        <begin position="1"/>
        <end position="23"/>
    </location>
</feature>
<dbReference type="Pfam" id="PF00497">
    <property type="entry name" value="SBP_bac_3"/>
    <property type="match status" value="1"/>
</dbReference>
<evidence type="ECO:0000313" key="5">
    <source>
        <dbReference type="Proteomes" id="UP001194539"/>
    </source>
</evidence>
<dbReference type="PANTHER" id="PTHR35936:SF17">
    <property type="entry name" value="ARGININE-BINDING EXTRACELLULAR PROTEIN ARTP"/>
    <property type="match status" value="1"/>
</dbReference>
<sequence>MSLKSKMQFLLVALIGFSGPALAQADDPVIAALRKAGQVKAAVSSVPPLLTISRDGNATGYMAKITNLALKGLDLPEITPVVTAYGSMIPSLKAGQVDLVVPIMQPNRERCEQVLFSAPVFLNRNVLFVKAGNPKHLTNLSQIAGTPDLKVAVQPGGSNETQALKAGVKRGQLVPTPDNQAGMATVIGGRADAWLGGQASFPASTLKKLGAEIVVDPQLDIVLYGIVVRKENTGFRDALSEQVNILRENGKMKEALQKWAVEADFAENDFALMWDTLSKVRTIGESMPDCR</sequence>
<feature type="chain" id="PRO_5046226955" evidence="2">
    <location>
        <begin position="24"/>
        <end position="291"/>
    </location>
</feature>
<accession>A0ABS0PBJ6</accession>
<dbReference type="InterPro" id="IPR001638">
    <property type="entry name" value="Solute-binding_3/MltF_N"/>
</dbReference>
<organism evidence="4 5">
    <name type="scientific">Bradyrhizobium diversitatis</name>
    <dbReference type="NCBI Taxonomy" id="2755406"/>
    <lineage>
        <taxon>Bacteria</taxon>
        <taxon>Pseudomonadati</taxon>
        <taxon>Pseudomonadota</taxon>
        <taxon>Alphaproteobacteria</taxon>
        <taxon>Hyphomicrobiales</taxon>
        <taxon>Nitrobacteraceae</taxon>
        <taxon>Bradyrhizobium</taxon>
    </lineage>
</organism>
<protein>
    <submittedName>
        <fullName evidence="4">Transporter substrate-binding domain-containing protein</fullName>
    </submittedName>
</protein>
<evidence type="ECO:0000259" key="3">
    <source>
        <dbReference type="SMART" id="SM00062"/>
    </source>
</evidence>
<proteinExistence type="predicted"/>
<gene>
    <name evidence="4" type="ORF">H1B27_31045</name>
</gene>
<evidence type="ECO:0000313" key="4">
    <source>
        <dbReference type="EMBL" id="MBH5390676.1"/>
    </source>
</evidence>
<comment type="caution">
    <text evidence="4">The sequence shown here is derived from an EMBL/GenBank/DDBJ whole genome shotgun (WGS) entry which is preliminary data.</text>
</comment>
<dbReference type="Proteomes" id="UP001194539">
    <property type="component" value="Unassembled WGS sequence"/>
</dbReference>
<dbReference type="SUPFAM" id="SSF53850">
    <property type="entry name" value="Periplasmic binding protein-like II"/>
    <property type="match status" value="1"/>
</dbReference>
<reference evidence="4 5" key="1">
    <citation type="submission" date="2020-07" db="EMBL/GenBank/DDBJ databases">
        <title>Bradyrhizobium diversity isolated from nodules of indigenous legumes of Western Australia.</title>
        <authorList>
            <person name="Klepa M.S."/>
        </authorList>
    </citation>
    <scope>NUCLEOTIDE SEQUENCE [LARGE SCALE GENOMIC DNA]</scope>
    <source>
        <strain evidence="4 5">CNPSo 4019</strain>
    </source>
</reference>
<keyword evidence="5" id="KW-1185">Reference proteome</keyword>
<dbReference type="EMBL" id="JACEGD010000035">
    <property type="protein sequence ID" value="MBH5390676.1"/>
    <property type="molecule type" value="Genomic_DNA"/>
</dbReference>
<dbReference type="PANTHER" id="PTHR35936">
    <property type="entry name" value="MEMBRANE-BOUND LYTIC MUREIN TRANSGLYCOSYLASE F"/>
    <property type="match status" value="1"/>
</dbReference>
<name>A0ABS0PBJ6_9BRAD</name>
<feature type="domain" description="Solute-binding protein family 3/N-terminal" evidence="3">
    <location>
        <begin position="38"/>
        <end position="263"/>
    </location>
</feature>
<evidence type="ECO:0000256" key="2">
    <source>
        <dbReference type="SAM" id="SignalP"/>
    </source>
</evidence>
<keyword evidence="1 2" id="KW-0732">Signal</keyword>
<dbReference type="SMART" id="SM00062">
    <property type="entry name" value="PBPb"/>
    <property type="match status" value="1"/>
</dbReference>
<dbReference type="RefSeq" id="WP_197968656.1">
    <property type="nucleotide sequence ID" value="NZ_JACEGD010000035.1"/>
</dbReference>
<evidence type="ECO:0000256" key="1">
    <source>
        <dbReference type="ARBA" id="ARBA00022729"/>
    </source>
</evidence>
<dbReference type="Gene3D" id="3.40.190.10">
    <property type="entry name" value="Periplasmic binding protein-like II"/>
    <property type="match status" value="2"/>
</dbReference>